<reference evidence="3" key="1">
    <citation type="submission" date="2019-12" db="EMBL/GenBank/DDBJ databases">
        <authorList>
            <person name="Scholes J."/>
        </authorList>
    </citation>
    <scope>NUCLEOTIDE SEQUENCE</scope>
</reference>
<dbReference type="PANTHER" id="PTHR33223">
    <property type="entry name" value="CCHC-TYPE DOMAIN-CONTAINING PROTEIN"/>
    <property type="match status" value="1"/>
</dbReference>
<dbReference type="Gene3D" id="2.40.70.10">
    <property type="entry name" value="Acid Proteases"/>
    <property type="match status" value="1"/>
</dbReference>
<evidence type="ECO:0000259" key="2">
    <source>
        <dbReference type="Pfam" id="PF03732"/>
    </source>
</evidence>
<name>A0A9N7R1X2_STRHE</name>
<evidence type="ECO:0000313" key="4">
    <source>
        <dbReference type="Proteomes" id="UP001153555"/>
    </source>
</evidence>
<dbReference type="InterPro" id="IPR021109">
    <property type="entry name" value="Peptidase_aspartic_dom_sf"/>
</dbReference>
<dbReference type="Proteomes" id="UP001153555">
    <property type="component" value="Unassembled WGS sequence"/>
</dbReference>
<organism evidence="3 4">
    <name type="scientific">Striga hermonthica</name>
    <name type="common">Purple witchweed</name>
    <name type="synonym">Buchnera hermonthica</name>
    <dbReference type="NCBI Taxonomy" id="68872"/>
    <lineage>
        <taxon>Eukaryota</taxon>
        <taxon>Viridiplantae</taxon>
        <taxon>Streptophyta</taxon>
        <taxon>Embryophyta</taxon>
        <taxon>Tracheophyta</taxon>
        <taxon>Spermatophyta</taxon>
        <taxon>Magnoliopsida</taxon>
        <taxon>eudicotyledons</taxon>
        <taxon>Gunneridae</taxon>
        <taxon>Pentapetalae</taxon>
        <taxon>asterids</taxon>
        <taxon>lamiids</taxon>
        <taxon>Lamiales</taxon>
        <taxon>Orobanchaceae</taxon>
        <taxon>Buchnereae</taxon>
        <taxon>Striga</taxon>
    </lineage>
</organism>
<dbReference type="OrthoDB" id="1740797at2759"/>
<evidence type="ECO:0000256" key="1">
    <source>
        <dbReference type="SAM" id="Coils"/>
    </source>
</evidence>
<evidence type="ECO:0000313" key="3">
    <source>
        <dbReference type="EMBL" id="CAA0810996.1"/>
    </source>
</evidence>
<sequence>GHGPRIAANTFELSPSLIRMVQQKQFGGAAIEDPNAHLVQFLEICGTVKYNGVPEDAIRLRLFSFSLRDKAKVWYNSLEAGTVTTWDEMRQKFLLKFFPPSKMLRLQTEITQFKQQDGEPLYEAWERYTQLLRTCPQHGFSEEHQICYFYNGLSGPMKAMVDASAGGALLGRRPNDTKRILEEMASNSYQWPVERTMLKRVAATNEADSAASMAAQIAALVINNMQGGKAESLGFGEPVEDVNYVNNQNFGNFRGPQAGNTYYQGNRNHPSLSYANPNNALQPPPGFSVTNGVINEPKKPTIEDMFASFMTQTQQFMGESQAKHSTLEKQMKSMEQQIGQLATAGIVEDILVKVEGFIFPADFVVLDMEEDKEVPLILGHPFLATGGALIDVKNGELTLRVDEESITFSIYLAMKNNNEDGEIEECKVIEVVEASFDKDMITSSSKDPFDLCVQKSLFSSSSFDPFQEKLFKC</sequence>
<gene>
    <name evidence="3" type="ORF">SHERM_00022</name>
</gene>
<comment type="caution">
    <text evidence="3">The sequence shown here is derived from an EMBL/GenBank/DDBJ whole genome shotgun (WGS) entry which is preliminary data.</text>
</comment>
<keyword evidence="4" id="KW-1185">Reference proteome</keyword>
<accession>A0A9N7R1X2</accession>
<dbReference type="PANTHER" id="PTHR33223:SF11">
    <property type="entry name" value="ELEMENT PROTEIN, PUTATIVE-RELATED"/>
    <property type="match status" value="1"/>
</dbReference>
<protein>
    <recommendedName>
        <fullName evidence="2">Retrotransposon gag domain-containing protein</fullName>
    </recommendedName>
</protein>
<dbReference type="Pfam" id="PF03732">
    <property type="entry name" value="Retrotrans_gag"/>
    <property type="match status" value="1"/>
</dbReference>
<feature type="coiled-coil region" evidence="1">
    <location>
        <begin position="317"/>
        <end position="344"/>
    </location>
</feature>
<feature type="non-terminal residue" evidence="3">
    <location>
        <position position="1"/>
    </location>
</feature>
<keyword evidence="1" id="KW-0175">Coiled coil</keyword>
<feature type="non-terminal residue" evidence="3">
    <location>
        <position position="473"/>
    </location>
</feature>
<dbReference type="EMBL" id="CACSLK010007779">
    <property type="protein sequence ID" value="CAA0810996.1"/>
    <property type="molecule type" value="Genomic_DNA"/>
</dbReference>
<dbReference type="InterPro" id="IPR005162">
    <property type="entry name" value="Retrotrans_gag_dom"/>
</dbReference>
<proteinExistence type="predicted"/>
<dbReference type="AlphaFoldDB" id="A0A9N7R1X2"/>
<feature type="domain" description="Retrotransposon gag" evidence="2">
    <location>
        <begin position="61"/>
        <end position="154"/>
    </location>
</feature>